<sequence length="250" mass="26636">MTTVAVLCDPPRPGLVLSSLVETSPLTAEEVSDLYAAMLGDVVRAVESSGGELLVNYRPDESLPGSFADGEASAEAEVRAVVRGALKRPDEARFEVQVGQTFAGRAGNTATHLLDREGVTTVAVVEPSAAFLARSHVDNAAMKLRRSEVVLGPTTRGRVYYAGFAGTIDYADAYASPAIETLTDRALDVGHEVDYLPMLPVIETGEDLADALTLLRARQRAGRIVPERTTAALDETGLTVVADDEPRLER</sequence>
<comment type="caution">
    <text evidence="1">The sequence shown here is derived from an EMBL/GenBank/DDBJ whole genome shotgun (WGS) entry which is preliminary data.</text>
</comment>
<protein>
    <recommendedName>
        <fullName evidence="3">DUF2064 domain-containing protein</fullName>
    </recommendedName>
</protein>
<evidence type="ECO:0008006" key="3">
    <source>
        <dbReference type="Google" id="ProtNLM"/>
    </source>
</evidence>
<evidence type="ECO:0000313" key="2">
    <source>
        <dbReference type="Proteomes" id="UP001596547"/>
    </source>
</evidence>
<dbReference type="InterPro" id="IPR018641">
    <property type="entry name" value="Trfase_1_rSAM/seldom-assoc"/>
</dbReference>
<keyword evidence="2" id="KW-1185">Reference proteome</keyword>
<dbReference type="GeneID" id="79314149"/>
<accession>A0ABD6A4P7</accession>
<evidence type="ECO:0000313" key="1">
    <source>
        <dbReference type="EMBL" id="MFC7315191.1"/>
    </source>
</evidence>
<dbReference type="AlphaFoldDB" id="A0ABD6A4P7"/>
<name>A0ABD6A4P7_9EURY</name>
<dbReference type="Gene3D" id="3.90.550.10">
    <property type="entry name" value="Spore Coat Polysaccharide Biosynthesis Protein SpsA, Chain A"/>
    <property type="match status" value="1"/>
</dbReference>
<organism evidence="1 2">
    <name type="scientific">Halomarina halobia</name>
    <dbReference type="NCBI Taxonomy" id="3033386"/>
    <lineage>
        <taxon>Archaea</taxon>
        <taxon>Methanobacteriati</taxon>
        <taxon>Methanobacteriota</taxon>
        <taxon>Stenosarchaea group</taxon>
        <taxon>Halobacteria</taxon>
        <taxon>Halobacteriales</taxon>
        <taxon>Natronomonadaceae</taxon>
        <taxon>Halomarina</taxon>
    </lineage>
</organism>
<dbReference type="InterPro" id="IPR029044">
    <property type="entry name" value="Nucleotide-diphossugar_trans"/>
</dbReference>
<dbReference type="Proteomes" id="UP001596547">
    <property type="component" value="Unassembled WGS sequence"/>
</dbReference>
<dbReference type="PANTHER" id="PTHR36529">
    <property type="entry name" value="SLL1095 PROTEIN"/>
    <property type="match status" value="1"/>
</dbReference>
<dbReference type="PANTHER" id="PTHR36529:SF1">
    <property type="entry name" value="GLYCOSYLTRANSFERASE"/>
    <property type="match status" value="1"/>
</dbReference>
<gene>
    <name evidence="1" type="ORF">ACFQPE_00055</name>
</gene>
<dbReference type="EMBL" id="JBHTBF010000001">
    <property type="protein sequence ID" value="MFC7315191.1"/>
    <property type="molecule type" value="Genomic_DNA"/>
</dbReference>
<reference evidence="1 2" key="1">
    <citation type="journal article" date="2019" name="Int. J. Syst. Evol. Microbiol.">
        <title>The Global Catalogue of Microorganisms (GCM) 10K type strain sequencing project: providing services to taxonomists for standard genome sequencing and annotation.</title>
        <authorList>
            <consortium name="The Broad Institute Genomics Platform"/>
            <consortium name="The Broad Institute Genome Sequencing Center for Infectious Disease"/>
            <person name="Wu L."/>
            <person name="Ma J."/>
        </authorList>
    </citation>
    <scope>NUCLEOTIDE SEQUENCE [LARGE SCALE GENOMIC DNA]</scope>
    <source>
        <strain evidence="1 2">PSR21</strain>
    </source>
</reference>
<proteinExistence type="predicted"/>
<dbReference type="RefSeq" id="WP_276304597.1">
    <property type="nucleotide sequence ID" value="NZ_CP119992.1"/>
</dbReference>